<accession>A0A0L6V8T0</accession>
<dbReference type="EMBL" id="LAVV01007154">
    <property type="protein sequence ID" value="KNZ56922.1"/>
    <property type="molecule type" value="Genomic_DNA"/>
</dbReference>
<organism evidence="3 4">
    <name type="scientific">Puccinia sorghi</name>
    <dbReference type="NCBI Taxonomy" id="27349"/>
    <lineage>
        <taxon>Eukaryota</taxon>
        <taxon>Fungi</taxon>
        <taxon>Dikarya</taxon>
        <taxon>Basidiomycota</taxon>
        <taxon>Pucciniomycotina</taxon>
        <taxon>Pucciniomycetes</taxon>
        <taxon>Pucciniales</taxon>
        <taxon>Pucciniaceae</taxon>
        <taxon>Puccinia</taxon>
    </lineage>
</organism>
<feature type="region of interest" description="Disordered" evidence="1">
    <location>
        <begin position="173"/>
        <end position="194"/>
    </location>
</feature>
<keyword evidence="2" id="KW-0812">Transmembrane</keyword>
<gene>
    <name evidence="3" type="ORF">VP01_2286g4</name>
</gene>
<evidence type="ECO:0000256" key="2">
    <source>
        <dbReference type="SAM" id="Phobius"/>
    </source>
</evidence>
<evidence type="ECO:0000256" key="1">
    <source>
        <dbReference type="SAM" id="MobiDB-lite"/>
    </source>
</evidence>
<proteinExistence type="predicted"/>
<evidence type="ECO:0000313" key="4">
    <source>
        <dbReference type="Proteomes" id="UP000037035"/>
    </source>
</evidence>
<reference evidence="3 4" key="1">
    <citation type="submission" date="2015-08" db="EMBL/GenBank/DDBJ databases">
        <title>Next Generation Sequencing and Analysis of the Genome of Puccinia sorghi L Schw, the Causal Agent of Maize Common Rust.</title>
        <authorList>
            <person name="Rochi L."/>
            <person name="Burguener G."/>
            <person name="Darino M."/>
            <person name="Turjanski A."/>
            <person name="Kreff E."/>
            <person name="Dieguez M.J."/>
            <person name="Sacco F."/>
        </authorList>
    </citation>
    <scope>NUCLEOTIDE SEQUENCE [LARGE SCALE GENOMIC DNA]</scope>
    <source>
        <strain evidence="3 4">RO10H11247</strain>
    </source>
</reference>
<keyword evidence="4" id="KW-1185">Reference proteome</keyword>
<evidence type="ECO:0000313" key="3">
    <source>
        <dbReference type="EMBL" id="KNZ56922.1"/>
    </source>
</evidence>
<dbReference type="VEuPathDB" id="FungiDB:VP01_2286g4"/>
<sequence>MSSAAATAETRGYRLTYKGSKMCKRKATLLEKEIHKRRMIITGKCNAFFNQGIFLQKWLCVSAMCTLMALSHMCLTSLRYLIFYLLAGTYLMDLMISRNPRLPIIFISQLVSESCSSGEMRTMKALNLTVFVLLSHQTFIPASELQCGILFKGVIHQDIPFYRPLHTETRKETMDMDSSIDTSPSAHTPTTLPPPSISTPYSTAPIQPPLHLPHTSGLLLQKLWTPWLISRPGLPHYKHNVLYMNIMYFKCMYSGLTSWYSSCSYSVCIKILHCGQSDILGIYPYFKIHNYDSYQCKHANFGKNTPKKAIFGKLWLSNKPQFTTNGLFGNVFAKLNMILHIRSYFRNIQFEFFFGFLIALSEPYQKWPFLVCFCQN</sequence>
<dbReference type="AlphaFoldDB" id="A0A0L6V8T0"/>
<dbReference type="Proteomes" id="UP000037035">
    <property type="component" value="Unassembled WGS sequence"/>
</dbReference>
<keyword evidence="2" id="KW-0472">Membrane</keyword>
<name>A0A0L6V8T0_9BASI</name>
<keyword evidence="2" id="KW-1133">Transmembrane helix</keyword>
<protein>
    <submittedName>
        <fullName evidence="3">Uncharacterized protein</fullName>
    </submittedName>
</protein>
<feature type="transmembrane region" description="Helical" evidence="2">
    <location>
        <begin position="77"/>
        <end position="96"/>
    </location>
</feature>
<comment type="caution">
    <text evidence="3">The sequence shown here is derived from an EMBL/GenBank/DDBJ whole genome shotgun (WGS) entry which is preliminary data.</text>
</comment>